<evidence type="ECO:0000259" key="3">
    <source>
        <dbReference type="Pfam" id="PF02470"/>
    </source>
</evidence>
<keyword evidence="2" id="KW-0812">Transmembrane</keyword>
<protein>
    <recommendedName>
        <fullName evidence="3">Mce/MlaD domain-containing protein</fullName>
    </recommendedName>
</protein>
<dbReference type="EMBL" id="WEGI01000002">
    <property type="protein sequence ID" value="MQY25528.1"/>
    <property type="molecule type" value="Genomic_DNA"/>
</dbReference>
<evidence type="ECO:0000313" key="5">
    <source>
        <dbReference type="Proteomes" id="UP000431401"/>
    </source>
</evidence>
<dbReference type="AlphaFoldDB" id="A0A7K0DIP5"/>
<reference evidence="4 5" key="1">
    <citation type="submission" date="2019-10" db="EMBL/GenBank/DDBJ databases">
        <title>Nocardia macrotermitis sp. nov. and Nocardia aurantia sp. nov., isolated from the gut of fungus growing-termite Macrotermes natalensis.</title>
        <authorList>
            <person name="Benndorf R."/>
            <person name="Schwitalla J."/>
            <person name="Martin K."/>
            <person name="De Beer W."/>
            <person name="Kaster A.-K."/>
            <person name="Vollmers J."/>
            <person name="Poulsen M."/>
            <person name="Beemelmanns C."/>
        </authorList>
    </citation>
    <scope>NUCLEOTIDE SEQUENCE [LARGE SCALE GENOMIC DNA]</scope>
    <source>
        <strain evidence="4 5">RB56</strain>
    </source>
</reference>
<feature type="transmembrane region" description="Helical" evidence="2">
    <location>
        <begin position="12"/>
        <end position="28"/>
    </location>
</feature>
<dbReference type="PANTHER" id="PTHR33371">
    <property type="entry name" value="INTERMEMBRANE PHOSPHOLIPID TRANSPORT SYSTEM BINDING PROTEIN MLAD-RELATED"/>
    <property type="match status" value="1"/>
</dbReference>
<evidence type="ECO:0000313" key="4">
    <source>
        <dbReference type="EMBL" id="MQY25528.1"/>
    </source>
</evidence>
<evidence type="ECO:0000256" key="1">
    <source>
        <dbReference type="SAM" id="MobiDB-lite"/>
    </source>
</evidence>
<dbReference type="PANTHER" id="PTHR33371:SF16">
    <property type="entry name" value="MCE-FAMILY PROTEIN MCE3F"/>
    <property type="match status" value="1"/>
</dbReference>
<keyword evidence="5" id="KW-1185">Reference proteome</keyword>
<dbReference type="Pfam" id="PF02470">
    <property type="entry name" value="MlaD"/>
    <property type="match status" value="1"/>
</dbReference>
<accession>A0A7K0DIP5</accession>
<name>A0A7K0DIP5_9NOCA</name>
<keyword evidence="2" id="KW-0472">Membrane</keyword>
<sequence>MSENAGRASSSGPVDAVAGVVVGVFGFLTRQRAVVSLVALVAVLLLGASYLTFGSLQVNPLHSTYAVRVHLRDSGGLLADRDVTVRGVRVGRVSSVDIGTGGVTAIAVIDGNVHIPADSDARVLGLSAAGEQYLDFVPTKSSGPYLADGAVIGVDRTTTPVTLAQLLGDLNGTIVQLDPAKLHAIVQELGVSSAGPEKLTAIVNGGVFLLDTLGGVLPQTTDLLRNSRVVLGTVRDLAPGLRATAADLDSTLAGVEKMTGGYTTLVGLTPDALRTMDGIIADNSPTMVQLLGSLATVAQMSYLHVPAMREVFFPTQRDGSAADRLTSAFHDGYAWALASIYPRKQCDYDTPRLPVSAPNFPEPYLYADCRDPDPTLVPRGARNAPRPPGDDTLNPPPGADPLATADPTPRQPQTMPTPYGGPYVPR</sequence>
<dbReference type="InterPro" id="IPR052336">
    <property type="entry name" value="MlaD_Phospholipid_Transporter"/>
</dbReference>
<comment type="caution">
    <text evidence="4">The sequence shown here is derived from an EMBL/GenBank/DDBJ whole genome shotgun (WGS) entry which is preliminary data.</text>
</comment>
<dbReference type="RefSeq" id="WP_153339351.1">
    <property type="nucleotide sequence ID" value="NZ_WEGI01000002.1"/>
</dbReference>
<dbReference type="InterPro" id="IPR003399">
    <property type="entry name" value="Mce/MlaD"/>
</dbReference>
<gene>
    <name evidence="4" type="ORF">NRB56_10850</name>
</gene>
<dbReference type="OrthoDB" id="3606263at2"/>
<proteinExistence type="predicted"/>
<dbReference type="GO" id="GO:0005576">
    <property type="term" value="C:extracellular region"/>
    <property type="evidence" value="ECO:0007669"/>
    <property type="project" value="TreeGrafter"/>
</dbReference>
<feature type="compositionally biased region" description="Low complexity" evidence="1">
    <location>
        <begin position="407"/>
        <end position="418"/>
    </location>
</feature>
<organism evidence="4 5">
    <name type="scientific">Nocardia aurantia</name>
    <dbReference type="NCBI Taxonomy" id="2585199"/>
    <lineage>
        <taxon>Bacteria</taxon>
        <taxon>Bacillati</taxon>
        <taxon>Actinomycetota</taxon>
        <taxon>Actinomycetes</taxon>
        <taxon>Mycobacteriales</taxon>
        <taxon>Nocardiaceae</taxon>
        <taxon>Nocardia</taxon>
    </lineage>
</organism>
<dbReference type="Proteomes" id="UP000431401">
    <property type="component" value="Unassembled WGS sequence"/>
</dbReference>
<feature type="domain" description="Mce/MlaD" evidence="3">
    <location>
        <begin position="64"/>
        <end position="138"/>
    </location>
</feature>
<feature type="transmembrane region" description="Helical" evidence="2">
    <location>
        <begin position="35"/>
        <end position="53"/>
    </location>
</feature>
<keyword evidence="2" id="KW-1133">Transmembrane helix</keyword>
<evidence type="ECO:0000256" key="2">
    <source>
        <dbReference type="SAM" id="Phobius"/>
    </source>
</evidence>
<feature type="region of interest" description="Disordered" evidence="1">
    <location>
        <begin position="371"/>
        <end position="426"/>
    </location>
</feature>